<feature type="region of interest" description="Disordered" evidence="4">
    <location>
        <begin position="235"/>
        <end position="323"/>
    </location>
</feature>
<feature type="region of interest" description="Disordered" evidence="4">
    <location>
        <begin position="764"/>
        <end position="789"/>
    </location>
</feature>
<evidence type="ECO:0008006" key="7">
    <source>
        <dbReference type="Google" id="ProtNLM"/>
    </source>
</evidence>
<evidence type="ECO:0000313" key="6">
    <source>
        <dbReference type="Proteomes" id="UP000030645"/>
    </source>
</evidence>
<dbReference type="GO" id="GO:0006355">
    <property type="term" value="P:regulation of DNA-templated transcription"/>
    <property type="evidence" value="ECO:0007669"/>
    <property type="project" value="TreeGrafter"/>
</dbReference>
<feature type="region of interest" description="Disordered" evidence="4">
    <location>
        <begin position="1393"/>
        <end position="1423"/>
    </location>
</feature>
<gene>
    <name evidence="5" type="ORF">L484_011305</name>
</gene>
<evidence type="ECO:0000313" key="5">
    <source>
        <dbReference type="EMBL" id="EXC05724.1"/>
    </source>
</evidence>
<sequence>MSSCSNAQSTKIGYIPRQNDHPIITNMDCLEGNSKPEDEEDEDEDEDVDFNPFLKETLSLEASSSLSSEIEGLDCGVVDSGNVRVRASKHNGERQNCERDSEQGEEVVMEMAVSSEAVCEKEFEKVDVRNPKKKASTLVYQPGSETVEEKDDNTGNGTDVNDVVDGELVNANGSEKAVIDLDTEDAICTRTRARYSLANCTLDELETFLQETDDEDDLQNVDDEEEYRKFLAAVLHGGDGNGSDHPTQENENVEDDEDNDADFEIELEEALESDNDENTRDENEGEYEKGGRRPETRQNRLKKTYVQSRKKPSTQTKRPLRPLLPVLPNVPISSLSAQIMKMPETSVQDGYINGFTQHQIGQLHCLIHEHVQLLIQVFCLCVLDSSRQHIASQVEKLILEMLHKRNDVLAWRTDSYPSTCFCPAYLCSTVSNDVSKFLPMQCAVGSPPRNATDEVCSPNNEAAASQNIYLSKGRSECASNGHAGSFPNMEGLFWVPHVGGPPVTILDVAPLSLVGKFMDDMERAVQESRRCHVESGCDTRLEREPLFRFSGFPPVVQPHFELLSSPGQQPRKKTLAATLVESTKKQSIALVPRNISKLSERFFPLFNPALFPHKAPPPGVLKRVLFTDSEDELLALGMMEYNTDWKAIQERFLPCKSKHQIFVRQKNRCSSKAPENPIKAVRRMKTSPLTAEEMACIQEGLKVYKYDWMSVWLFTVPHRDPSLLPRQWRIALGTQKSYKLDGEKKEKRRLYELSRRKCKSSATASWQNKADLQVENSGGGNNNADGSIDNSGKAYVHEAFLADWRPSDPSGHSSLDIARNPHSGTLSPEQLHNYVYGKAPQTIGGYMQQFSSTSKYQHPSFHFAGVRHSGANTFEPNSLVPNTMQSTLKSQFYFRPYRARKSNGMHLVRLAPDLPPVNLPPSVRVVSLRGASTPVSAAGGVTGDAEKENLMSRIPLAGRSGITHVTKSRENKSNASNDCPISSIAEESRIIKDTCAEDDGNIDSDLQMHPLLFQAPEDGRLPYYPLNCSPSNSSSFSFFSGNQPQLHLSLLHNPRQENLVGSFTKSLQLKDSTSSSYGIDFHPLLQRTDYVHGDLIDVQTESLVNADPHTTSKFVEKANELDLEIHISSASRKEGSWNRNETAHNPVRSATNAPNSEFTSKTQNSNRSLYLHNESSPSNISRPVSGGHSSVLPGDNIGRYVDDMGDQSHPEIVMEQEELSDSDEENEETVEFECEEMTDSEGDEGSGCEQINELQTEERCSQAMEKLNTADCDDKTCESRTKIHYQDNVPISGKNIPSLELGLTSRGKDDASNSSWLSLDSSGAHHCLAHLKKSERENTAISANPVTKSLASSRPSRSSKKKNLSMDDVVEQRQNFDGKQLSLAPLRIPILRKPRKRARGSSGSFNIELDVQNTNCNGEDKVS</sequence>
<proteinExistence type="predicted"/>
<feature type="region of interest" description="Disordered" evidence="4">
    <location>
        <begin position="1169"/>
        <end position="1188"/>
    </location>
</feature>
<evidence type="ECO:0000256" key="2">
    <source>
        <dbReference type="ARBA" id="ARBA00023163"/>
    </source>
</evidence>
<feature type="compositionally biased region" description="Polar residues" evidence="4">
    <location>
        <begin position="1169"/>
        <end position="1182"/>
    </location>
</feature>
<dbReference type="PANTHER" id="PTHR16088">
    <property type="entry name" value="YY1 ASSOCIATED PROTEIN-RELATED"/>
    <property type="match status" value="1"/>
</dbReference>
<feature type="compositionally biased region" description="Polar residues" evidence="4">
    <location>
        <begin position="1401"/>
        <end position="1417"/>
    </location>
</feature>
<keyword evidence="3" id="KW-0539">Nucleus</keyword>
<keyword evidence="1" id="KW-0805">Transcription regulation</keyword>
<evidence type="ECO:0000256" key="4">
    <source>
        <dbReference type="SAM" id="MobiDB-lite"/>
    </source>
</evidence>
<name>W9RS11_9ROSA</name>
<feature type="compositionally biased region" description="Acidic residues" evidence="4">
    <location>
        <begin position="37"/>
        <end position="48"/>
    </location>
</feature>
<dbReference type="GO" id="GO:0003712">
    <property type="term" value="F:transcription coregulator activity"/>
    <property type="evidence" value="ECO:0007669"/>
    <property type="project" value="TreeGrafter"/>
</dbReference>
<dbReference type="EMBL" id="KE345537">
    <property type="protein sequence ID" value="EXC05724.1"/>
    <property type="molecule type" value="Genomic_DNA"/>
</dbReference>
<dbReference type="GO" id="GO:0005634">
    <property type="term" value="C:nucleus"/>
    <property type="evidence" value="ECO:0007669"/>
    <property type="project" value="TreeGrafter"/>
</dbReference>
<keyword evidence="2" id="KW-0804">Transcription</keyword>
<dbReference type="Proteomes" id="UP000030645">
    <property type="component" value="Unassembled WGS sequence"/>
</dbReference>
<feature type="region of interest" description="Disordered" evidence="4">
    <location>
        <begin position="1"/>
        <end position="48"/>
    </location>
</feature>
<feature type="region of interest" description="Disordered" evidence="4">
    <location>
        <begin position="1346"/>
        <end position="1366"/>
    </location>
</feature>
<organism evidence="5 6">
    <name type="scientific">Morus notabilis</name>
    <dbReference type="NCBI Taxonomy" id="981085"/>
    <lineage>
        <taxon>Eukaryota</taxon>
        <taxon>Viridiplantae</taxon>
        <taxon>Streptophyta</taxon>
        <taxon>Embryophyta</taxon>
        <taxon>Tracheophyta</taxon>
        <taxon>Spermatophyta</taxon>
        <taxon>Magnoliopsida</taxon>
        <taxon>eudicotyledons</taxon>
        <taxon>Gunneridae</taxon>
        <taxon>Pentapetalae</taxon>
        <taxon>rosids</taxon>
        <taxon>fabids</taxon>
        <taxon>Rosales</taxon>
        <taxon>Moraceae</taxon>
        <taxon>Moreae</taxon>
        <taxon>Morus</taxon>
    </lineage>
</organism>
<protein>
    <recommendedName>
        <fullName evidence="7">Myb-like domain-containing protein</fullName>
    </recommendedName>
</protein>
<keyword evidence="6" id="KW-1185">Reference proteome</keyword>
<feature type="compositionally biased region" description="Polar residues" evidence="4">
    <location>
        <begin position="1"/>
        <end position="11"/>
    </location>
</feature>
<dbReference type="PANTHER" id="PTHR16088:SF3">
    <property type="entry name" value="GON-4-LIKE PROTEIN"/>
    <property type="match status" value="1"/>
</dbReference>
<dbReference type="KEGG" id="mnt:21394568"/>
<accession>W9RS11</accession>
<feature type="region of interest" description="Disordered" evidence="4">
    <location>
        <begin position="1131"/>
        <end position="1164"/>
    </location>
</feature>
<evidence type="ECO:0000256" key="1">
    <source>
        <dbReference type="ARBA" id="ARBA00023015"/>
    </source>
</evidence>
<dbReference type="InterPro" id="IPR052435">
    <property type="entry name" value="YY1-Transcr_Regul"/>
</dbReference>
<feature type="compositionally biased region" description="Polar residues" evidence="4">
    <location>
        <begin position="1148"/>
        <end position="1164"/>
    </location>
</feature>
<feature type="compositionally biased region" description="Basic and acidic residues" evidence="4">
    <location>
        <begin position="277"/>
        <end position="298"/>
    </location>
</feature>
<dbReference type="STRING" id="981085.W9RS11"/>
<reference evidence="6" key="1">
    <citation type="submission" date="2013-01" db="EMBL/GenBank/DDBJ databases">
        <title>Draft Genome Sequence of a Mulberry Tree, Morus notabilis C.K. Schneid.</title>
        <authorList>
            <person name="He N."/>
            <person name="Zhao S."/>
        </authorList>
    </citation>
    <scope>NUCLEOTIDE SEQUENCE</scope>
</reference>
<dbReference type="OrthoDB" id="49309at2759"/>
<dbReference type="eggNOG" id="ENOG502QQ59">
    <property type="taxonomic scope" value="Eukaryota"/>
</dbReference>
<evidence type="ECO:0000256" key="3">
    <source>
        <dbReference type="ARBA" id="ARBA00023242"/>
    </source>
</evidence>
<dbReference type="Pfam" id="PF13921">
    <property type="entry name" value="Myb_DNA-bind_6"/>
    <property type="match status" value="1"/>
</dbReference>
<feature type="compositionally biased region" description="Basic residues" evidence="4">
    <location>
        <begin position="299"/>
        <end position="312"/>
    </location>
</feature>
<feature type="compositionally biased region" description="Acidic residues" evidence="4">
    <location>
        <begin position="251"/>
        <end position="276"/>
    </location>
</feature>